<gene>
    <name evidence="1" type="ORF">CINC_LOCUS3287</name>
</gene>
<keyword evidence="2" id="KW-1185">Reference proteome</keyword>
<dbReference type="AlphaFoldDB" id="A0A9P0BPW1"/>
<organism evidence="1 2">
    <name type="scientific">Chrysodeixis includens</name>
    <name type="common">Soybean looper</name>
    <name type="synonym">Pseudoplusia includens</name>
    <dbReference type="NCBI Taxonomy" id="689277"/>
    <lineage>
        <taxon>Eukaryota</taxon>
        <taxon>Metazoa</taxon>
        <taxon>Ecdysozoa</taxon>
        <taxon>Arthropoda</taxon>
        <taxon>Hexapoda</taxon>
        <taxon>Insecta</taxon>
        <taxon>Pterygota</taxon>
        <taxon>Neoptera</taxon>
        <taxon>Endopterygota</taxon>
        <taxon>Lepidoptera</taxon>
        <taxon>Glossata</taxon>
        <taxon>Ditrysia</taxon>
        <taxon>Noctuoidea</taxon>
        <taxon>Noctuidae</taxon>
        <taxon>Plusiinae</taxon>
        <taxon>Chrysodeixis</taxon>
    </lineage>
</organism>
<dbReference type="Proteomes" id="UP001154114">
    <property type="component" value="Chromosome 15"/>
</dbReference>
<dbReference type="OrthoDB" id="7444416at2759"/>
<sequence length="235" mass="27336">MEKEESNGFSATIPSCMPDQRVLLNDYCSNCPMCSSVVKSFFVNLNEKTVICVNVNCEYPFMFDMQFVKEDNELDSSEEVASYRSRPSGWSQGTASFMSAVEWSEIDKLNQTIEAEENFFTHPSSKKLTSSANEVLEVRVQIKENEEQIRQNVEKIKEINKKLYGGNDQEYIRNEKWIKNFHRIEKTQGVQLLKQEELAKLSVEEEVSRRDVEIHLETEMPLHIEIKEKNETNTK</sequence>
<dbReference type="EMBL" id="LR824018">
    <property type="protein sequence ID" value="CAH0586780.1"/>
    <property type="molecule type" value="Genomic_DNA"/>
</dbReference>
<reference evidence="1" key="1">
    <citation type="submission" date="2021-12" db="EMBL/GenBank/DDBJ databases">
        <authorList>
            <person name="King R."/>
        </authorList>
    </citation>
    <scope>NUCLEOTIDE SEQUENCE</scope>
</reference>
<evidence type="ECO:0000313" key="1">
    <source>
        <dbReference type="EMBL" id="CAH0586780.1"/>
    </source>
</evidence>
<proteinExistence type="predicted"/>
<accession>A0A9P0BPW1</accession>
<name>A0A9P0BPW1_CHRIL</name>
<evidence type="ECO:0000313" key="2">
    <source>
        <dbReference type="Proteomes" id="UP001154114"/>
    </source>
</evidence>
<protein>
    <submittedName>
        <fullName evidence="1">Uncharacterized protein</fullName>
    </submittedName>
</protein>